<dbReference type="InterPro" id="IPR000232">
    <property type="entry name" value="HSF_DNA-bd"/>
</dbReference>
<dbReference type="GO" id="GO:0043565">
    <property type="term" value="F:sequence-specific DNA binding"/>
    <property type="evidence" value="ECO:0007669"/>
    <property type="project" value="InterPro"/>
</dbReference>
<accession>A0A835G759</accession>
<dbReference type="GO" id="GO:0003700">
    <property type="term" value="F:DNA-binding transcription factor activity"/>
    <property type="evidence" value="ECO:0007669"/>
    <property type="project" value="InterPro"/>
</dbReference>
<evidence type="ECO:0000313" key="7">
    <source>
        <dbReference type="EMBL" id="KAF9408633.1"/>
    </source>
</evidence>
<gene>
    <name evidence="7" type="ORF">HW555_011747</name>
</gene>
<dbReference type="PANTHER" id="PTHR10015">
    <property type="entry name" value="HEAT SHOCK TRANSCRIPTION FACTOR"/>
    <property type="match status" value="1"/>
</dbReference>
<keyword evidence="4" id="KW-0539">Nucleus</keyword>
<evidence type="ECO:0000256" key="4">
    <source>
        <dbReference type="ARBA" id="ARBA00023242"/>
    </source>
</evidence>
<proteinExistence type="inferred from homology"/>
<dbReference type="InterPro" id="IPR036388">
    <property type="entry name" value="WH-like_DNA-bd_sf"/>
</dbReference>
<organism evidence="7 8">
    <name type="scientific">Spodoptera exigua</name>
    <name type="common">Beet armyworm</name>
    <name type="synonym">Noctua fulgens</name>
    <dbReference type="NCBI Taxonomy" id="7107"/>
    <lineage>
        <taxon>Eukaryota</taxon>
        <taxon>Metazoa</taxon>
        <taxon>Ecdysozoa</taxon>
        <taxon>Arthropoda</taxon>
        <taxon>Hexapoda</taxon>
        <taxon>Insecta</taxon>
        <taxon>Pterygota</taxon>
        <taxon>Neoptera</taxon>
        <taxon>Endopterygota</taxon>
        <taxon>Lepidoptera</taxon>
        <taxon>Glossata</taxon>
        <taxon>Ditrysia</taxon>
        <taxon>Noctuoidea</taxon>
        <taxon>Noctuidae</taxon>
        <taxon>Amphipyrinae</taxon>
        <taxon>Spodoptera</taxon>
    </lineage>
</organism>
<sequence length="381" mass="44043">MRDDRNAIFQMRFPQKLWYLLLNFRTDAILWGSTGRTILLNYRILHNYLQCDHSIFKTTNISSFVRQLNLYGFRKVTSHLQDPLCNSSNPYMHEYVHDFFQYGKPELLSKITRKALAMKRNFKPKNLYTNVEQLLFLTPLQKARRALRLALKKAAQDLFVQNSPKHFCNLKFECEDSQDDYCEDEENIEFDWLMTNDASTDKALPEPAPQNETIIPEETTTYRDTPQDSLMNFTDETCQQSGDNFPAQFLSMPDLDPEPSGDNSGVELLAVFNIDNDTDQGIESKMEVKEIDHNSLNCVLPSISNDHIDDVSMSMAESSYISSNVLQSHRVLNRQLMRLALNLSPVDEDSSICCQTSKSHYDMVIKETDLSHSSFFLQFCN</sequence>
<evidence type="ECO:0000256" key="1">
    <source>
        <dbReference type="ARBA" id="ARBA00004123"/>
    </source>
</evidence>
<protein>
    <recommendedName>
        <fullName evidence="6">HSF-type DNA-binding domain-containing protein</fullName>
    </recommendedName>
</protein>
<evidence type="ECO:0000256" key="3">
    <source>
        <dbReference type="ARBA" id="ARBA00023125"/>
    </source>
</evidence>
<dbReference type="AlphaFoldDB" id="A0A835G759"/>
<dbReference type="SMART" id="SM00415">
    <property type="entry name" value="HSF"/>
    <property type="match status" value="1"/>
</dbReference>
<name>A0A835G759_SPOEX</name>
<dbReference type="Proteomes" id="UP000648187">
    <property type="component" value="Unassembled WGS sequence"/>
</dbReference>
<feature type="domain" description="HSF-type DNA-binding" evidence="6">
    <location>
        <begin position="12"/>
        <end position="114"/>
    </location>
</feature>
<evidence type="ECO:0000313" key="8">
    <source>
        <dbReference type="Proteomes" id="UP000648187"/>
    </source>
</evidence>
<reference evidence="7" key="1">
    <citation type="submission" date="2020-08" db="EMBL/GenBank/DDBJ databases">
        <title>Spodoptera exigua strain:BAW_Kor-Di-RS1 Genome sequencing and assembly.</title>
        <authorList>
            <person name="Kim J."/>
            <person name="Nam H.Y."/>
            <person name="Kwon M."/>
            <person name="Choi J.H."/>
            <person name="Cho S.R."/>
            <person name="Kim G.-H."/>
        </authorList>
    </citation>
    <scope>NUCLEOTIDE SEQUENCE</scope>
    <source>
        <strain evidence="7">BAW_Kor-Di-RS1</strain>
        <tissue evidence="7">Whole-body</tissue>
    </source>
</reference>
<comment type="subcellular location">
    <subcellularLocation>
        <location evidence="1">Nucleus</location>
    </subcellularLocation>
</comment>
<evidence type="ECO:0000259" key="6">
    <source>
        <dbReference type="SMART" id="SM00415"/>
    </source>
</evidence>
<keyword evidence="8" id="KW-1185">Reference proteome</keyword>
<comment type="caution">
    <text evidence="7">The sequence shown here is derived from an EMBL/GenBank/DDBJ whole genome shotgun (WGS) entry which is preliminary data.</text>
</comment>
<dbReference type="InterPro" id="IPR036390">
    <property type="entry name" value="WH_DNA-bd_sf"/>
</dbReference>
<comment type="similarity">
    <text evidence="2 5">Belongs to the HSF family.</text>
</comment>
<dbReference type="PANTHER" id="PTHR10015:SF465">
    <property type="entry name" value="HSF-TYPE DNA-BINDING DOMAIN-CONTAINING PROTEIN"/>
    <property type="match status" value="1"/>
</dbReference>
<dbReference type="Pfam" id="PF00447">
    <property type="entry name" value="HSF_DNA-bind"/>
    <property type="match status" value="1"/>
</dbReference>
<evidence type="ECO:0000256" key="2">
    <source>
        <dbReference type="ARBA" id="ARBA00006403"/>
    </source>
</evidence>
<keyword evidence="3" id="KW-0238">DNA-binding</keyword>
<evidence type="ECO:0000256" key="5">
    <source>
        <dbReference type="RuleBase" id="RU004020"/>
    </source>
</evidence>
<dbReference type="SUPFAM" id="SSF46785">
    <property type="entry name" value="Winged helix' DNA-binding domain"/>
    <property type="match status" value="1"/>
</dbReference>
<dbReference type="Gene3D" id="1.10.10.10">
    <property type="entry name" value="Winged helix-like DNA-binding domain superfamily/Winged helix DNA-binding domain"/>
    <property type="match status" value="1"/>
</dbReference>
<dbReference type="EMBL" id="JACKWZ010000371">
    <property type="protein sequence ID" value="KAF9408633.1"/>
    <property type="molecule type" value="Genomic_DNA"/>
</dbReference>
<dbReference type="GO" id="GO:0005634">
    <property type="term" value="C:nucleus"/>
    <property type="evidence" value="ECO:0007669"/>
    <property type="project" value="UniProtKB-SubCell"/>
</dbReference>